<reference evidence="27" key="23">
    <citation type="submission" date="2021-01" db="EMBL/GenBank/DDBJ databases">
        <title>A natural variant of African swine fever virus in China.</title>
        <authorList>
            <person name="Hu R."/>
            <person name="Chen T."/>
            <person name="Zhang Y."/>
            <person name="Zhang J."/>
        </authorList>
    </citation>
    <scope>NUCLEOTIDE SEQUENCE</scope>
    <source>
        <strain evidence="27">HuB20</strain>
    </source>
</reference>
<dbReference type="EMBL" id="MK940252">
    <property type="protein sequence ID" value="QIA61420.1"/>
    <property type="molecule type" value="Genomic_DNA"/>
</dbReference>
<reference evidence="12 37" key="9">
    <citation type="journal article" date="2019" name="Transbound. Emerg. Dis.">
        <title>Newly emerged African swine fever virus strain Belgium/Etalle/wb/2018 : complete genomic sequence and comparative analysis with reference p72 genotype II strains.</title>
        <authorList>
            <person name="Gilliaux G."/>
            <person name="Garigliany M."/>
            <person name="Licoppe A."/>
            <person name="Paternostre J."/>
            <person name="Lesenfants C."/>
            <person name="Linden A."/>
            <person name="Desmecht D."/>
        </authorList>
    </citation>
    <scope>NUCLEOTIDE SEQUENCE [LARGE SCALE GENOMIC DNA]</scope>
    <source>
        <strain evidence="12 37">Belgium/Etalle/wb/2018</strain>
    </source>
</reference>
<evidence type="ECO:0000313" key="25">
    <source>
        <dbReference type="EMBL" id="QST88090.1"/>
    </source>
</evidence>
<evidence type="ECO:0000313" key="12">
    <source>
        <dbReference type="EMBL" id="QED90449.1"/>
    </source>
</evidence>
<dbReference type="EMBL" id="MG939584">
    <property type="protein sequence ID" value="AXZ95942.1"/>
    <property type="molecule type" value="Genomic_DNA"/>
</dbReference>
<reference evidence="7 35" key="1">
    <citation type="journal article" date="2011" name="Emerg. Infect. Dis.">
        <title>Genomic analysis of highly virulent Georgia 2007/1 isolate of African swine fever virus.</title>
        <authorList>
            <person name="Chapman D.A."/>
            <person name="Darby A.C."/>
            <person name="Da Silva M."/>
            <person name="Upton C."/>
            <person name="Radford A.D."/>
            <person name="Dixon L.K."/>
        </authorList>
    </citation>
    <scope>NUCLEOTIDE SEQUENCE [LARGE SCALE GENOMIC DNA]</scope>
    <source>
        <strain evidence="7">ASFV Georgia 2007/1</strain>
    </source>
</reference>
<dbReference type="Proteomes" id="UP000325567">
    <property type="component" value="Segment"/>
</dbReference>
<reference evidence="9" key="6">
    <citation type="journal article" date="2019" name="Emerg. Microbes Infect.">
        <title>Genome sequences derived from pig and dried blood pig feed samples provide important insights into the transmission of African swine fever virus in China in 2018.</title>
        <authorList>
            <person name="Wen X."/>
            <person name="He X."/>
            <person name="Zhang X."/>
            <person name="Zhang X."/>
            <person name="Liu L."/>
            <person name="Guan Y."/>
            <person name="Zhang Y."/>
            <person name="Bu Z."/>
        </authorList>
    </citation>
    <scope>NUCLEOTIDE SEQUENCE [LARGE SCALE GENOMIC DNA]</scope>
    <source>
        <strain evidence="10">DB/LN/2018</strain>
        <strain evidence="9">Pig/HLJ/2018</strain>
    </source>
</reference>
<dbReference type="EMBL" id="MW396979">
    <property type="protein sequence ID" value="QTE18924.1"/>
    <property type="molecule type" value="Genomic_DNA"/>
</dbReference>
<organismHost>
    <name type="scientific">Ornithodoros moubata</name>
    <name type="common">Soft tick</name>
    <name type="synonym">Argasid tick</name>
    <dbReference type="NCBI Taxonomy" id="6938"/>
</organismHost>
<dbReference type="Proteomes" id="UP000671820">
    <property type="component" value="Segment"/>
</dbReference>
<dbReference type="Proteomes" id="UP000290386">
    <property type="component" value="Segment"/>
</dbReference>
<evidence type="ECO:0000313" key="22">
    <source>
        <dbReference type="EMBL" id="QOY24289.1"/>
    </source>
</evidence>
<evidence type="ECO:0000313" key="27">
    <source>
        <dbReference type="EMBL" id="QTP96318.1"/>
    </source>
</evidence>
<dbReference type="GeneID" id="59227087"/>
<reference evidence="18" key="15">
    <citation type="journal article" date="2020" name="Viruses">
        <title>The Spillover of African Swine Fever in Western Poland Revealed Its Estimated Origin on the Basis of O174L, K145R, MGF 505-5R and IGR I73R/I329L Genomic Sequences.</title>
        <authorList>
            <person name="Mazur-Panasiuk N."/>
            <person name="Walczak M."/>
            <person name="Juszkiewicz M."/>
            <person name="Wozniakowski G."/>
        </authorList>
    </citation>
    <scope>NUCLEOTIDE SEQUENCE [LARGE SCALE GENOMIC DNA]</scope>
    <source>
        <strain evidence="20">Pol17_31177_O81</strain>
        <strain evidence="18">Pol17_55892_C754</strain>
        <strain evidence="19">Pol18_28298_O111</strain>
        <strain evidence="21">Pol19_53050_C1959/19</strain>
    </source>
</reference>
<evidence type="ECO:0000313" key="40">
    <source>
        <dbReference type="Proteomes" id="UP000428265"/>
    </source>
</evidence>
<dbReference type="EMBL" id="MK543947">
    <property type="protein sequence ID" value="QED90449.1"/>
    <property type="molecule type" value="Genomic_DNA"/>
</dbReference>
<reference evidence="1" key="4">
    <citation type="submission" date="2018-02" db="EMBL/GenBank/DDBJ databases">
        <title>Whole genome sequencing of African swine fever virus strains isolated from infected wild boars and pigs.</title>
        <authorList>
            <person name="Wozniakowski G."/>
            <person name="Mazur N."/>
            <person name="Pejsak Z."/>
        </authorList>
    </citation>
    <scope>NUCLEOTIDE SEQUENCE [LARGE SCALE GENOMIC DNA]</scope>
    <source>
        <strain evidence="1">Pol16_20186_o7</strain>
        <strain evidence="2">Pol16_20538_o9</strain>
    </source>
</reference>
<dbReference type="SMR" id="A0A2X0RV85"/>
<dbReference type="Proteomes" id="UP000680325">
    <property type="component" value="Segment"/>
</dbReference>
<gene>
    <name evidence="31" type="primary">ASFV G ACD 00300 CDS</name>
    <name evidence="1" type="synonym">ACD_00300</name>
    <name evidence="15" type="synonym">ASFV G ACD 00300</name>
    <name evidence="11" type="synonym">ASFV_Ch_ACD_00300</name>
    <name evidence="3" type="synonym">ASFV_G_ACD_00300</name>
    <name evidence="4" type="ORF">ASFV-Georgia_4-030</name>
</gene>
<dbReference type="Proteomes" id="UP000593778">
    <property type="component" value="Segment"/>
</dbReference>
<dbReference type="EMBL" id="MK333180">
    <property type="protein sequence ID" value="QBH90494.1"/>
    <property type="molecule type" value="Genomic_DNA"/>
</dbReference>
<dbReference type="EMBL" id="MT847620">
    <property type="protein sequence ID" value="QOW02619.1"/>
    <property type="molecule type" value="Genomic_DNA"/>
</dbReference>
<dbReference type="EMBL" id="MT847623">
    <property type="protein sequence ID" value="QOW03180.1"/>
    <property type="molecule type" value="Genomic_DNA"/>
</dbReference>
<evidence type="ECO:0000313" key="5">
    <source>
        <dbReference type="EMBL" id="AZP54311.1"/>
    </source>
</evidence>
<dbReference type="EMBL" id="MG939583">
    <property type="protein sequence ID" value="AXZ95789.1"/>
    <property type="molecule type" value="Genomic_DNA"/>
</dbReference>
<reference evidence="25" key="22">
    <citation type="journal article" date="2021" name="Sci. China Life Sci.">
        <title>Emergence and prevalence of naturally occurring lower virulent African swine fever viruses in domestic pigs in China in 2020.</title>
        <authorList>
            <person name="Sun E."/>
            <person name="Zhang Z."/>
            <person name="Wang Z."/>
            <person name="He X."/>
            <person name="Zhang X."/>
            <person name="Wang L."/>
            <person name="Wang W."/>
            <person name="Huang L."/>
            <person name="Xi F."/>
            <person name="Huangfu H."/>
            <person name="Tsegay G."/>
            <person name="Huo H."/>
            <person name="Sun J."/>
            <person name="Tian Z."/>
            <person name="Xia W."/>
            <person name="Yu X."/>
            <person name="Li F."/>
            <person name="Liu R."/>
            <person name="Guan Y."/>
            <person name="Zhao D."/>
            <person name="Bu Z."/>
        </authorList>
    </citation>
    <scope>NUCLEOTIDE SEQUENCE</scope>
    <source>
        <strain evidence="25">Pig/Heilongjiang/HRB1/2020</strain>
    </source>
</reference>
<reference evidence="11 36" key="11">
    <citation type="submission" date="2019-03" db="EMBL/GenBank/DDBJ databases">
        <title>Genome comparison of African swine fever virus ASFV-wbBS01 strain and different from ASFV-SY18 from domestic pig.</title>
        <authorList>
            <person name="Zhaowen R."/>
            <person name="Huancheng G."/>
            <person name="Changchun T."/>
        </authorList>
    </citation>
    <scope>NUCLEOTIDE SEQUENCE [LARGE SCALE GENOMIC DNA]</scope>
    <source>
        <strain evidence="11">ASFV-wbBS01</strain>
    </source>
</reference>
<reference evidence="25" key="24">
    <citation type="submission" date="2021-02" db="EMBL/GenBank/DDBJ databases">
        <authorList>
            <person name="Sun E.C."/>
            <person name="Zhang Z.J."/>
            <person name="Wang Z.L."/>
            <person name="He X.J."/>
            <person name="Zhao D.M."/>
            <person name="Bu Z.G."/>
        </authorList>
    </citation>
    <scope>NUCLEOTIDE SEQUENCE</scope>
    <source>
        <strain evidence="25">Pig/Heilongjiang/HRB1/2020</strain>
    </source>
</reference>
<dbReference type="Proteomes" id="UP000593631">
    <property type="component" value="Segment"/>
</dbReference>
<dbReference type="EMBL" id="MW306191">
    <property type="protein sequence ID" value="QUQ60291.1"/>
    <property type="molecule type" value="Genomic_DNA"/>
</dbReference>
<dbReference type="Proteomes" id="UP000268358">
    <property type="component" value="Segment"/>
</dbReference>
<organismHost>
    <name type="scientific">Potamochoerus larvatus</name>
    <name type="common">Bushpig</name>
    <dbReference type="NCBI Taxonomy" id="273792"/>
</organismHost>
<evidence type="ECO:0000313" key="8">
    <source>
        <dbReference type="EMBL" id="CAD7112518.1"/>
    </source>
</evidence>
<dbReference type="EMBL" id="MT180393">
    <property type="protein sequence ID" value="QOY24318.1"/>
    <property type="molecule type" value="Genomic_DNA"/>
</dbReference>
<evidence type="ECO:0000313" key="38">
    <source>
        <dbReference type="Proteomes" id="UP000326051"/>
    </source>
</evidence>
<dbReference type="EMBL" id="MK333181">
    <property type="protein sequence ID" value="QBH90679.1"/>
    <property type="molecule type" value="Genomic_DNA"/>
</dbReference>
<evidence type="ECO:0000313" key="10">
    <source>
        <dbReference type="EMBL" id="QBH90679.1"/>
    </source>
</evidence>
<organismHost>
    <name type="scientific">Sus scrofa</name>
    <name type="common">Pig</name>
    <dbReference type="NCBI Taxonomy" id="9823"/>
</organismHost>
<dbReference type="EMBL" id="MH910496">
    <property type="protein sequence ID" value="AZP54311.1"/>
    <property type="molecule type" value="Genomic_DNA"/>
</dbReference>
<dbReference type="Proteomes" id="UP000324915">
    <property type="component" value="Segment"/>
</dbReference>
<accession>A0A2X0RV85</accession>
<dbReference type="EMBL" id="LR536725">
    <property type="protein sequence ID" value="VFV47938.1"/>
    <property type="molecule type" value="Genomic_DNA"/>
</dbReference>
<evidence type="ECO:0000313" key="33">
    <source>
        <dbReference type="EMBL" id="VVW94006.1"/>
    </source>
</evidence>
<evidence type="ECO:0000313" key="4">
    <source>
        <dbReference type="EMBL" id="AZP54134.1"/>
    </source>
</evidence>
<dbReference type="Proteomes" id="UP000428265">
    <property type="component" value="Segment"/>
</dbReference>
<dbReference type="Proteomes" id="UP000307568">
    <property type="component" value="Segment"/>
</dbReference>
<dbReference type="KEGG" id="vg:59227087"/>
<organismHost>
    <name type="scientific">Phacochoerus aethiopicus</name>
    <name type="common">Warthog</name>
    <dbReference type="NCBI Taxonomy" id="85517"/>
</organismHost>
<organismHost>
    <name type="scientific">Phacochoerus africanus</name>
    <name type="common">Warthog</name>
    <dbReference type="NCBI Taxonomy" id="41426"/>
</organismHost>
<dbReference type="Proteomes" id="UP000345145">
    <property type="component" value="Segment"/>
</dbReference>
<dbReference type="Proteomes" id="UP000316600">
    <property type="component" value="Segment"/>
</dbReference>
<reference evidence="13" key="12">
    <citation type="submission" date="2019-03" db="EMBL/GenBank/DDBJ databases">
        <authorList>
            <person name="Cano-Gomez C."/>
            <person name="Arias M."/>
            <person name="Gallardo C."/>
            <person name="Fernandez-Pinero J."/>
        </authorList>
    </citation>
    <scope>NUCLEOTIDE SEQUENCE</scope>
    <source>
        <strain evidence="13">ASFV/LT14/1490</strain>
    </source>
</reference>
<evidence type="ECO:0000313" key="16">
    <source>
        <dbReference type="EMBL" id="QIA61420.1"/>
    </source>
</evidence>
<dbReference type="Proteomes" id="UP000510925">
    <property type="component" value="Segment"/>
</dbReference>
<evidence type="ECO:0000313" key="2">
    <source>
        <dbReference type="EMBL" id="AXZ95942.1"/>
    </source>
</evidence>
<evidence type="ECO:0000313" key="35">
    <source>
        <dbReference type="Proteomes" id="UP000141072"/>
    </source>
</evidence>
<dbReference type="EMBL" id="MT847621">
    <property type="protein sequence ID" value="QOW02808.1"/>
    <property type="molecule type" value="Genomic_DNA"/>
</dbReference>
<reference evidence="14 39" key="7">
    <citation type="journal article" date="2019" name="Sci. China Life Sci.">
        <title>Nanopore sequencing of African swine fever virus.</title>
        <authorList>
            <person name="Jia L."/>
            <person name="Jiang M."/>
            <person name="Wu K."/>
            <person name="Hu J."/>
            <person name="Wang Y."/>
            <person name="Quan W."/>
            <person name="Hao M."/>
            <person name="Liu H."/>
            <person name="Wei H."/>
            <person name="Fan W."/>
            <person name="Liu W."/>
            <person name="Hu R."/>
            <person name="Wang D."/>
            <person name="Li J."/>
            <person name="Chen J."/>
            <person name="Liu D."/>
        </authorList>
    </citation>
    <scope>NUCLEOTIDE SEQUENCE [LARGE SCALE GENOMIC DNA]</scope>
    <source>
        <strain evidence="14 39">ASFV/pig/China/CAS19-01/2019</strain>
    </source>
</reference>
<dbReference type="EMBL" id="FR682468">
    <property type="protein sequence ID" value="CAD2068365.1"/>
    <property type="molecule type" value="Genomic_DNA"/>
</dbReference>
<dbReference type="Proteomes" id="UP000594088">
    <property type="component" value="Segment"/>
</dbReference>
<dbReference type="EMBL" id="MK128995">
    <property type="protein sequence ID" value="AYW33983.1"/>
    <property type="molecule type" value="Genomic_DNA"/>
</dbReference>
<dbReference type="Proteomes" id="UP000675950">
    <property type="component" value="Segment"/>
</dbReference>
<dbReference type="EMBL" id="MK645909">
    <property type="protein sequence ID" value="QDL88037.1"/>
    <property type="molecule type" value="Genomic_DNA"/>
</dbReference>
<evidence type="ECO:0000313" key="23">
    <source>
        <dbReference type="EMBL" id="QOY24318.1"/>
    </source>
</evidence>
<dbReference type="Proteomes" id="UP000515749">
    <property type="component" value="Chromosome"/>
</dbReference>
<dbReference type="Proteomes" id="UP000664916">
    <property type="component" value="Segment"/>
</dbReference>
<evidence type="ECO:0000313" key="13">
    <source>
        <dbReference type="EMBL" id="QEY87812.1"/>
    </source>
</evidence>
<dbReference type="Proteomes" id="UP000594604">
    <property type="component" value="Segment"/>
</dbReference>
<evidence type="ECO:0000313" key="7">
    <source>
        <dbReference type="EMBL" id="CAD2068365.1"/>
    </source>
</evidence>
<evidence type="ECO:0000313" key="21">
    <source>
        <dbReference type="EMBL" id="QOW03180.1"/>
    </source>
</evidence>
<evidence type="ECO:0000313" key="36">
    <source>
        <dbReference type="Proteomes" id="UP000316600"/>
    </source>
</evidence>
<dbReference type="Proteomes" id="UP000268777">
    <property type="component" value="Segment"/>
</dbReference>
<dbReference type="RefSeq" id="YP_009927127.1">
    <property type="nucleotide sequence ID" value="NC_044959.2"/>
</dbReference>
<protein>
    <submittedName>
        <fullName evidence="1 11">ACD_00300</fullName>
    </submittedName>
    <submittedName>
        <fullName evidence="31">ASFV G ACD 00300 CDS protein</fullName>
    </submittedName>
    <submittedName>
        <fullName evidence="15">ASFV G ACD 00300 protein</fullName>
    </submittedName>
    <submittedName>
        <fullName evidence="4 22">ASFV-G-ACD-00300</fullName>
    </submittedName>
    <submittedName>
        <fullName evidence="3 17">ASFV_G_ACD_00300</fullName>
    </submittedName>
</protein>
<evidence type="ECO:0000313" key="32">
    <source>
        <dbReference type="EMBL" id="VFV47938.1"/>
    </source>
</evidence>
<dbReference type="EMBL" id="MT166693">
    <property type="protein sequence ID" value="QOY24289.1"/>
    <property type="molecule type" value="Genomic_DNA"/>
</dbReference>
<dbReference type="Proteomes" id="UP000595502">
    <property type="component" value="Segment"/>
</dbReference>
<evidence type="ECO:0000313" key="6">
    <source>
        <dbReference type="EMBL" id="CAD0059453.1"/>
    </source>
</evidence>
<evidence type="ECO:0000313" key="15">
    <source>
        <dbReference type="EMBL" id="QGV56989.1"/>
    </source>
</evidence>
<dbReference type="EMBL" id="MT847622">
    <property type="protein sequence ID" value="QOW02994.1"/>
    <property type="molecule type" value="Genomic_DNA"/>
</dbReference>
<dbReference type="EMBL" id="LS478113">
    <property type="protein sequence ID" value="SPS73429.1"/>
    <property type="molecule type" value="Genomic_DNA"/>
</dbReference>
<evidence type="ECO:0000313" key="31">
    <source>
        <dbReference type="EMBL" id="SPS73429.1"/>
    </source>
</evidence>
<evidence type="ECO:0000313" key="11">
    <source>
        <dbReference type="EMBL" id="QDL88037.1"/>
    </source>
</evidence>
<dbReference type="Proteomes" id="UP000595256">
    <property type="component" value="Segment"/>
</dbReference>
<evidence type="ECO:0000313" key="18">
    <source>
        <dbReference type="EMBL" id="QOW02619.1"/>
    </source>
</evidence>
<dbReference type="EMBL" id="MN715134">
    <property type="protein sequence ID" value="QGV56989.1"/>
    <property type="molecule type" value="Genomic_DNA"/>
</dbReference>
<dbReference type="EMBL" id="MW306192">
    <property type="protein sequence ID" value="QUQ60473.1"/>
    <property type="molecule type" value="Genomic_DNA"/>
</dbReference>
<evidence type="ECO:0000313" key="41">
    <source>
        <dbReference type="Proteomes" id="UP000510925"/>
    </source>
</evidence>
<proteinExistence type="predicted"/>
<evidence type="ECO:0000313" key="42">
    <source>
        <dbReference type="Proteomes" id="UP000594604"/>
    </source>
</evidence>
<reference evidence="4" key="3">
    <citation type="journal article" date="2018" name="Virol. J.">
        <title>Intra-epidemic genome variation in highly pathogenic African swine fever virus (ASFV) from the country of Georgia.</title>
        <authorList>
            <person name="Farlow J."/>
            <person name="Donduashvili M."/>
            <person name="Kokhreidze M."/>
            <person name="Kotorashvili A."/>
            <person name="Vepkhvadze N.G."/>
            <person name="Kotaria N."/>
            <person name="Gulbani A."/>
        </authorList>
    </citation>
    <scope>NUCLEOTIDE SEQUENCE [LARGE SCALE GENOMIC DNA]</scope>
    <source>
        <strain evidence="4">Georgia 2008/1</strain>
        <strain evidence="5">Georgia 2008/2</strain>
    </source>
</reference>
<reference evidence="26" key="20">
    <citation type="submission" date="2020-12" db="EMBL/GenBank/DDBJ databases">
        <authorList>
            <person name="Mileto P."/>
            <person name="Neave M."/>
            <person name="Williams D."/>
            <person name="Stevens V."/>
        </authorList>
    </citation>
    <scope>NUCLEOTIDE SEQUENCE</scope>
    <source>
        <strain evidence="26">ASFV/Timor-Leste/2019/1</strain>
    </source>
</reference>
<dbReference type="EMBL" id="LR813622">
    <property type="protein sequence ID" value="CAD0059453.1"/>
    <property type="molecule type" value="Genomic_DNA"/>
</dbReference>
<reference evidence="31" key="5">
    <citation type="submission" date="2018-04" db="EMBL/GenBank/DDBJ databases">
        <authorList>
            <consortium name="IVD NGS Lab"/>
        </authorList>
    </citation>
    <scope>NUCLEOTIDE SEQUENCE [LARGE SCALE GENOMIC DNA]</scope>
    <source>
        <strain evidence="32">ASFV Belgium 2018/1</strain>
        <strain evidence="34">ASFV CzechRepublic 2017/1</strain>
        <strain evidence="7">ASFV Georgia 2007/1</strain>
        <strain evidence="8">ASFV Germany 2020/1</strain>
        <strain evidence="33">ASFV Moldova 2017/1</strain>
        <strain evidence="31">Estonia 2014</strain>
    </source>
</reference>
<evidence type="ECO:0000313" key="29">
    <source>
        <dbReference type="EMBL" id="QUQ60291.1"/>
    </source>
</evidence>
<dbReference type="EMBL" id="MN172368">
    <property type="protein sequence ID" value="QGJ83368.1"/>
    <property type="molecule type" value="Genomic_DNA"/>
</dbReference>
<dbReference type="EMBL" id="MW306190">
    <property type="protein sequence ID" value="QUQ60112.1"/>
    <property type="molecule type" value="Genomic_DNA"/>
</dbReference>
<dbReference type="EMBL" id="MT459800">
    <property type="protein sequence ID" value="QPB67532.1"/>
    <property type="molecule type" value="Genomic_DNA"/>
</dbReference>
<dbReference type="Proteomes" id="UP000678137">
    <property type="component" value="Segment"/>
</dbReference>
<reference evidence="3" key="8">
    <citation type="journal article" date="2019" name="Transbound. Emerg. Dis.">
        <title>Genome comparison of African swine fever virus China/2018/AnhuiXCGQ strain and related European p72 Genotype II strains.</title>
        <authorList>
            <person name="Bao J."/>
            <person name="Wang Q."/>
            <person name="Lin P."/>
            <person name="Liu C."/>
            <person name="Li L."/>
            <person name="Wu X."/>
            <person name="Chi T."/>
            <person name="Xu T."/>
            <person name="Ge S."/>
            <person name="Liu Y."/>
            <person name="Li J."/>
            <person name="Wang S."/>
            <person name="Qu H."/>
            <person name="Jin T."/>
            <person name="Wang Z."/>
        </authorList>
    </citation>
    <scope>NUCLEOTIDE SEQUENCE [LARGE SCALE GENOMIC DNA]</scope>
    <source>
        <strain evidence="3">China/2018/AnhuiXCGQ</strain>
    </source>
</reference>
<dbReference type="Proteomes" id="UP000422299">
    <property type="component" value="Segment"/>
</dbReference>
<dbReference type="Proteomes" id="UP000593931">
    <property type="component" value="Segment"/>
</dbReference>
<reference evidence="22" key="16">
    <citation type="submission" date="2020-03" db="EMBL/GenBank/DDBJ databases">
        <title>The first complete genome sequences of African swine fever viruses isolated Vietnam.</title>
        <authorList>
            <person name="Moon S.-H."/>
            <person name="Tran H.T.T."/>
            <person name="Truong A.D."/>
            <person name="Dang H.V."/>
            <person name="Tark D.-S."/>
            <person name="Oh Y."/>
            <person name="Cho H.-S."/>
        </authorList>
    </citation>
    <scope>NUCLEOTIDE SEQUENCE</scope>
    <source>
        <strain evidence="22">ASFV_Hanoi_2019</strain>
        <strain evidence="23">ASFV_NgheAn_2019</strain>
    </source>
</reference>
<reference evidence="6" key="19">
    <citation type="submission" date="2020-06" db="EMBL/GenBank/DDBJ databases">
        <authorList>
            <person name="Domelevo Entfellner J.-B."/>
        </authorList>
    </citation>
    <scope>NUCLEOTIDE SEQUENCE [LARGE SCALE GENOMIC DNA]</scope>
    <source>
        <strain evidence="6">Tanzania/Rukwa/2017/1</strain>
    </source>
</reference>
<sequence length="38" mass="4790">MFIIHTNIMNFFCNIKLFLYHFRSIHKKNILKLFNFIE</sequence>
<dbReference type="EMBL" id="MK628478">
    <property type="protein sequence ID" value="QEY87812.1"/>
    <property type="molecule type" value="Genomic_DNA"/>
</dbReference>
<dbReference type="Proteomes" id="UP000326051">
    <property type="component" value="Segment"/>
</dbReference>
<dbReference type="EMBL" id="LR899193">
    <property type="protein sequence ID" value="CAD7112518.1"/>
    <property type="molecule type" value="Genomic_DNA"/>
</dbReference>
<name>A0A2X0RV85_ASF</name>
<evidence type="ECO:0000313" key="30">
    <source>
        <dbReference type="EMBL" id="QUQ60473.1"/>
    </source>
</evidence>
<dbReference type="Proteomes" id="UP000327056">
    <property type="component" value="Segment"/>
</dbReference>
<dbReference type="EMBL" id="LR722599">
    <property type="protein sequence ID" value="VVW94006.1"/>
    <property type="molecule type" value="Genomic_DNA"/>
</dbReference>
<dbReference type="EMBL" id="LR722600">
    <property type="protein sequence ID" value="VVW94013.1"/>
    <property type="molecule type" value="Genomic_DNA"/>
</dbReference>
<organism evidence="31">
    <name type="scientific">African swine fever virus</name>
    <name type="common">ASFV</name>
    <dbReference type="NCBI Taxonomy" id="10497"/>
    <lineage>
        <taxon>Viruses</taxon>
        <taxon>Varidnaviria</taxon>
        <taxon>Bamfordvirae</taxon>
        <taxon>Nucleocytoviricota</taxon>
        <taxon>Pokkesviricetes</taxon>
        <taxon>Asfuvirales</taxon>
        <taxon>Asfarviridae</taxon>
        <taxon>Asfivirus</taxon>
        <taxon>Asfivirus haemorrhagiae</taxon>
    </lineage>
</organism>
<evidence type="ECO:0000313" key="34">
    <source>
        <dbReference type="EMBL" id="VVW94013.1"/>
    </source>
</evidence>
<reference evidence="24 42" key="17">
    <citation type="submission" date="2020-05" db="EMBL/GenBank/DDBJ databases">
        <title>Comparative Analysis of Full Genome Sequences of African Swine Fever Virus isolates in Russia in 2019.</title>
        <authorList>
            <person name="Mazloum A."/>
            <person name="Vlasova N.N."/>
        </authorList>
    </citation>
    <scope>NUCLEOTIDE SEQUENCE [LARGE SCALE GENOMIC DNA]</scope>
    <source>
        <strain evidence="24">ASFV/Kabardino-Balkaria 19/WB-964</strain>
    </source>
</reference>
<evidence type="ECO:0000313" key="20">
    <source>
        <dbReference type="EMBL" id="QOW02994.1"/>
    </source>
</evidence>
<evidence type="ECO:0000313" key="28">
    <source>
        <dbReference type="EMBL" id="QUQ60112.1"/>
    </source>
</evidence>
<dbReference type="Proteomes" id="UP000267045">
    <property type="component" value="Segment"/>
</dbReference>
<dbReference type="EMBL" id="MH910495">
    <property type="protein sequence ID" value="AZP54134.1"/>
    <property type="molecule type" value="Genomic_DNA"/>
</dbReference>
<evidence type="ECO:0000313" key="3">
    <source>
        <dbReference type="EMBL" id="AYW33983.1"/>
    </source>
</evidence>
<dbReference type="Proteomes" id="UP000141072">
    <property type="component" value="Segment"/>
</dbReference>
<dbReference type="EMBL" id="MT496893">
    <property type="protein sequence ID" value="QLF78536.1"/>
    <property type="molecule type" value="Genomic_DNA"/>
</dbReference>
<evidence type="ECO:0000313" key="9">
    <source>
        <dbReference type="EMBL" id="QBH90494.1"/>
    </source>
</evidence>
<dbReference type="EMBL" id="MW521382">
    <property type="protein sequence ID" value="QTP96318.1"/>
    <property type="molecule type" value="Genomic_DNA"/>
</dbReference>
<organismHost>
    <name type="scientific">Ornithodoros</name>
    <name type="common">relapsing fever ticks</name>
    <dbReference type="NCBI Taxonomy" id="6937"/>
</organismHost>
<dbReference type="Proteomes" id="UP000594902">
    <property type="component" value="Segment"/>
</dbReference>
<dbReference type="Proteomes" id="UP000291821">
    <property type="component" value="Segment"/>
</dbReference>
<evidence type="ECO:0000313" key="14">
    <source>
        <dbReference type="EMBL" id="QGJ83368.1"/>
    </source>
</evidence>
<dbReference type="Proteomes" id="UP000292678">
    <property type="component" value="Segment"/>
</dbReference>
<reference evidence="16" key="13">
    <citation type="submission" date="2019-05" db="EMBL/GenBank/DDBJ databases">
        <title>Genome Sequences of Two African Swine Fever Virus Genotype II Isolates from wild boar in China.</title>
        <authorList>
            <person name="Ren Z."/>
            <person name="Guo H."/>
            <person name="Tu C."/>
        </authorList>
    </citation>
    <scope>NUCLEOTIDE SEQUENCE</scope>
    <source>
        <strain evidence="16">CN/2019/InnerMongolia-AES01</strain>
    </source>
</reference>
<evidence type="ECO:0000313" key="37">
    <source>
        <dbReference type="Proteomes" id="UP000324915"/>
    </source>
</evidence>
<reference evidence="15 40" key="10">
    <citation type="journal article" date="2019" name="Viruses">
        <title>A Simple Method for Sample Preparation to Facilitate Efficient Whole-Genome Sequencing of African Swine Fever Virus.</title>
        <authorList>
            <person name="Olasz F."/>
            <person name="Meszaros I."/>
            <person name="Marton S."/>
            <person name="Kajan G.L."/>
            <person name="Tamas V."/>
            <person name="Locsmandi G."/>
            <person name="Magyar T."/>
            <person name="Balint A."/>
            <person name="Banyai K."/>
            <person name="Zadori Z."/>
        </authorList>
    </citation>
    <scope>NUCLEOTIDE SEQUENCE [LARGE SCALE GENOMIC DNA]</scope>
    <source>
        <strain evidence="15 40">ASFV_HU_2018</strain>
    </source>
</reference>
<reference evidence="28" key="21">
    <citation type="journal article" date="2021" name="Pathogens">
        <title>Comparative Analysis of Full Genome Sequences of African Swine Fever Virus Isolates Taken from Wild Boars in Russia in 2019.</title>
        <authorList>
            <person name="Mazloum A."/>
            <person name="van Schalkwyk A."/>
            <person name="Shotin A."/>
            <person name="Igolkin A."/>
            <person name="Shevchenko I."/>
            <person name="Gruzdev K.N."/>
            <person name="Vlasova N."/>
        </authorList>
    </citation>
    <scope>NUCLEOTIDE SEQUENCE</scope>
    <source>
        <strain evidence="28">ASFV/Amur 19/WB-6905</strain>
        <strain evidence="29">ASFV/Primorsky 19/WB-6723</strain>
        <strain evidence="30">ASFV/Ulyanovsk 19/WB-5699</strain>
    </source>
</reference>
<evidence type="ECO:0000313" key="1">
    <source>
        <dbReference type="EMBL" id="AXZ95789.1"/>
    </source>
</evidence>
<reference evidence="17 41" key="18">
    <citation type="submission" date="2020-05" db="EMBL/GenBank/DDBJ databases">
        <authorList>
            <person name="Zhang G."/>
            <person name="Li S."/>
            <person name="Lu G."/>
            <person name="Wang H."/>
            <person name="Zhou P."/>
            <person name="Ou J."/>
            <person name="Ji J."/>
            <person name="Ren Z."/>
            <person name="Cai S."/>
        </authorList>
    </citation>
    <scope>NUCLEOTIDE SEQUENCE [LARGE SCALE GENOMIC DNA]</scope>
    <source>
        <strain evidence="17">GZ201801</strain>
    </source>
</reference>
<reference evidence="16" key="14">
    <citation type="submission" date="2019-05" db="EMBL/GenBank/DDBJ databases">
        <title>Nanopore Sequencing as a Rapidly Deployable African swine fever Outbreak Tool.</title>
        <authorList>
            <person name="Ren Z."/>
            <person name="Guo H."/>
            <person name="Tu C."/>
            <person name="Yan X."/>
            <person name="He B."/>
        </authorList>
    </citation>
    <scope>NUCLEOTIDE SEQUENCE</scope>
    <source>
        <strain evidence="16">CN/2019/InnerMongolia-AES01</strain>
    </source>
</reference>
<evidence type="ECO:0000313" key="17">
    <source>
        <dbReference type="EMBL" id="QLF78536.1"/>
    </source>
</evidence>
<evidence type="ECO:0000313" key="24">
    <source>
        <dbReference type="EMBL" id="QPB67532.1"/>
    </source>
</evidence>
<reference evidence="13 38" key="2">
    <citation type="journal article" date="2017" name="Transbound. Emerg. Dis.">
        <title>Experimental Infection of Domestic Pigs with African Swine Fever Virus Lithuania 2014 Genotype II Field Isolate.</title>
        <authorList>
            <person name="Gallardo C."/>
            <person name="Soler A."/>
            <person name="Nieto R."/>
            <person name="Cano C."/>
            <person name="Pelayo V."/>
            <person name="Sanchez M.A."/>
            <person name="Pridotkas G."/>
            <person name="Fernandez-Pinero J."/>
            <person name="Briones V."/>
            <person name="Arias M."/>
        </authorList>
    </citation>
    <scope>NUCLEOTIDE SEQUENCE [LARGE SCALE GENOMIC DNA]</scope>
    <source>
        <strain evidence="13">ASFV/LT14/1490</strain>
    </source>
</reference>
<evidence type="ECO:0000313" key="26">
    <source>
        <dbReference type="EMBL" id="QTE18924.1"/>
    </source>
</evidence>
<evidence type="ECO:0000313" key="39">
    <source>
        <dbReference type="Proteomes" id="UP000422299"/>
    </source>
</evidence>
<evidence type="ECO:0000313" key="19">
    <source>
        <dbReference type="EMBL" id="QOW02808.1"/>
    </source>
</evidence>
<dbReference type="EMBL" id="MW656282">
    <property type="protein sequence ID" value="QST88090.1"/>
    <property type="molecule type" value="Genomic_DNA"/>
</dbReference>